<dbReference type="InterPro" id="IPR008927">
    <property type="entry name" value="6-PGluconate_DH-like_C_sf"/>
</dbReference>
<dbReference type="Gene3D" id="1.10.1040.10">
    <property type="entry name" value="N-(1-d-carboxylethyl)-l-norvaline Dehydrogenase, domain 2"/>
    <property type="match status" value="1"/>
</dbReference>
<dbReference type="SUPFAM" id="SSF48179">
    <property type="entry name" value="6-phosphogluconate dehydrogenase C-terminal domain-like"/>
    <property type="match status" value="1"/>
</dbReference>
<feature type="active site" evidence="4">
    <location>
        <position position="170"/>
    </location>
</feature>
<proteinExistence type="inferred from homology"/>
<dbReference type="InterPro" id="IPR015815">
    <property type="entry name" value="HIBADH-related"/>
</dbReference>
<reference evidence="7 8" key="1">
    <citation type="submission" date="2016-10" db="EMBL/GenBank/DDBJ databases">
        <authorList>
            <person name="de Groot N.N."/>
        </authorList>
    </citation>
    <scope>NUCLEOTIDE SEQUENCE [LARGE SCALE GENOMIC DNA]</scope>
    <source>
        <strain evidence="7 8">DSM 1736</strain>
    </source>
</reference>
<evidence type="ECO:0000256" key="2">
    <source>
        <dbReference type="ARBA" id="ARBA00023002"/>
    </source>
</evidence>
<dbReference type="EMBL" id="FNHB01000002">
    <property type="protein sequence ID" value="SDM10969.1"/>
    <property type="molecule type" value="Genomic_DNA"/>
</dbReference>
<dbReference type="Pfam" id="PF14833">
    <property type="entry name" value="NAD_binding_11"/>
    <property type="match status" value="1"/>
</dbReference>
<dbReference type="STRING" id="146817.SAMN04488502_102192"/>
<evidence type="ECO:0000313" key="7">
    <source>
        <dbReference type="EMBL" id="SDM10969.1"/>
    </source>
</evidence>
<dbReference type="GO" id="GO:0050661">
    <property type="term" value="F:NADP binding"/>
    <property type="evidence" value="ECO:0007669"/>
    <property type="project" value="InterPro"/>
</dbReference>
<evidence type="ECO:0000259" key="6">
    <source>
        <dbReference type="Pfam" id="PF14833"/>
    </source>
</evidence>
<dbReference type="PANTHER" id="PTHR22981">
    <property type="entry name" value="3-HYDROXYISOBUTYRATE DEHYDROGENASE-RELATED"/>
    <property type="match status" value="1"/>
</dbReference>
<accession>A0A1G9QIY5</accession>
<keyword evidence="8" id="KW-1185">Reference proteome</keyword>
<evidence type="ECO:0000256" key="1">
    <source>
        <dbReference type="ARBA" id="ARBA00009080"/>
    </source>
</evidence>
<dbReference type="SUPFAM" id="SSF51735">
    <property type="entry name" value="NAD(P)-binding Rossmann-fold domains"/>
    <property type="match status" value="1"/>
</dbReference>
<evidence type="ECO:0000256" key="4">
    <source>
        <dbReference type="PIRSR" id="PIRSR000103-1"/>
    </source>
</evidence>
<dbReference type="OrthoDB" id="9804542at2"/>
<sequence length="298" mass="30488">MKIGFIGLGAMGKPMALNLLQAGHAVTVCDINRDAVAGLVASGAAAADNPGELAAVAEIIIMMLPNGAIVEATVQGAAGILSKARPGLYIVDMSSVAPECTKKMAALARAQGVHYMDAPVSGGVTGAASGTLTIMAGGEAAVVEACRPVLEILGKKIYYAGQAGAGDAVKVVNNFLLAANMAAAAEGFVLGVKLGLDPAILFDIVSASSGNSYALTAKMTKFVFPGNFVPGFAVDLQHKDIELALAAAREAAVELRLAPVVQEFYQAAQTAGWGREDIAAIIKPLEEQARVKVRVKNE</sequence>
<dbReference type="GO" id="GO:0051287">
    <property type="term" value="F:NAD binding"/>
    <property type="evidence" value="ECO:0007669"/>
    <property type="project" value="InterPro"/>
</dbReference>
<organism evidence="7 8">
    <name type="scientific">Dendrosporobacter quercicolus</name>
    <dbReference type="NCBI Taxonomy" id="146817"/>
    <lineage>
        <taxon>Bacteria</taxon>
        <taxon>Bacillati</taxon>
        <taxon>Bacillota</taxon>
        <taxon>Negativicutes</taxon>
        <taxon>Selenomonadales</taxon>
        <taxon>Sporomusaceae</taxon>
        <taxon>Dendrosporobacter</taxon>
    </lineage>
</organism>
<keyword evidence="2" id="KW-0560">Oxidoreductase</keyword>
<gene>
    <name evidence="7" type="ORF">SAMN04488502_102192</name>
</gene>
<dbReference type="Gene3D" id="3.40.50.720">
    <property type="entry name" value="NAD(P)-binding Rossmann-like Domain"/>
    <property type="match status" value="1"/>
</dbReference>
<protein>
    <submittedName>
        <fullName evidence="7">2-hydroxymethylglutarate dehydrogenase</fullName>
    </submittedName>
</protein>
<dbReference type="PANTHER" id="PTHR22981:SF7">
    <property type="entry name" value="3-HYDROXYISOBUTYRATE DEHYDROGENASE, MITOCHONDRIAL"/>
    <property type="match status" value="1"/>
</dbReference>
<evidence type="ECO:0000313" key="8">
    <source>
        <dbReference type="Proteomes" id="UP000214880"/>
    </source>
</evidence>
<dbReference type="GO" id="GO:0016054">
    <property type="term" value="P:organic acid catabolic process"/>
    <property type="evidence" value="ECO:0007669"/>
    <property type="project" value="UniProtKB-ARBA"/>
</dbReference>
<feature type="domain" description="3-hydroxyisobutyrate dehydrogenase-like NAD-binding" evidence="6">
    <location>
        <begin position="164"/>
        <end position="285"/>
    </location>
</feature>
<evidence type="ECO:0000259" key="5">
    <source>
        <dbReference type="Pfam" id="PF03446"/>
    </source>
</evidence>
<dbReference type="PROSITE" id="PS00895">
    <property type="entry name" value="3_HYDROXYISOBUT_DH"/>
    <property type="match status" value="1"/>
</dbReference>
<comment type="similarity">
    <text evidence="1">Belongs to the HIBADH-related family.</text>
</comment>
<dbReference type="AlphaFoldDB" id="A0A1G9QIY5"/>
<dbReference type="RefSeq" id="WP_092070477.1">
    <property type="nucleotide sequence ID" value="NZ_FNHB01000002.1"/>
</dbReference>
<dbReference type="InterPro" id="IPR002204">
    <property type="entry name" value="3-OH-isobutyrate_DH-rel_CS"/>
</dbReference>
<dbReference type="PIRSF" id="PIRSF000103">
    <property type="entry name" value="HIBADH"/>
    <property type="match status" value="1"/>
</dbReference>
<dbReference type="InterPro" id="IPR006115">
    <property type="entry name" value="6PGDH_NADP-bd"/>
</dbReference>
<dbReference type="InterPro" id="IPR029154">
    <property type="entry name" value="HIBADH-like_NADP-bd"/>
</dbReference>
<dbReference type="InterPro" id="IPR036291">
    <property type="entry name" value="NAD(P)-bd_dom_sf"/>
</dbReference>
<keyword evidence="3" id="KW-0520">NAD</keyword>
<name>A0A1G9QIY5_9FIRM</name>
<dbReference type="Pfam" id="PF03446">
    <property type="entry name" value="NAD_binding_2"/>
    <property type="match status" value="1"/>
</dbReference>
<dbReference type="InterPro" id="IPR013328">
    <property type="entry name" value="6PGD_dom2"/>
</dbReference>
<dbReference type="GO" id="GO:0016616">
    <property type="term" value="F:oxidoreductase activity, acting on the CH-OH group of donors, NAD or NADP as acceptor"/>
    <property type="evidence" value="ECO:0007669"/>
    <property type="project" value="TreeGrafter"/>
</dbReference>
<feature type="domain" description="6-phosphogluconate dehydrogenase NADP-binding" evidence="5">
    <location>
        <begin position="2"/>
        <end position="161"/>
    </location>
</feature>
<evidence type="ECO:0000256" key="3">
    <source>
        <dbReference type="ARBA" id="ARBA00023027"/>
    </source>
</evidence>
<dbReference type="Proteomes" id="UP000214880">
    <property type="component" value="Unassembled WGS sequence"/>
</dbReference>